<dbReference type="FunFam" id="2.60.40.10:FF:000080">
    <property type="entry name" value="Myosin light chain kinase, smooth muscle"/>
    <property type="match status" value="1"/>
</dbReference>
<dbReference type="EMBL" id="HE601540">
    <property type="protein sequence ID" value="CAP31109.2"/>
    <property type="molecule type" value="Genomic_DNA"/>
</dbReference>
<dbReference type="OMA" id="HFSEWRL"/>
<keyword evidence="3" id="KW-0393">Immunoglobulin domain</keyword>
<dbReference type="InterPro" id="IPR000719">
    <property type="entry name" value="Prot_kinase_dom"/>
</dbReference>
<dbReference type="Pfam" id="PF07679">
    <property type="entry name" value="I-set"/>
    <property type="match status" value="1"/>
</dbReference>
<name>A8XEH4_CAEBR</name>
<dbReference type="SUPFAM" id="SSF49265">
    <property type="entry name" value="Fibronectin type III"/>
    <property type="match status" value="1"/>
</dbReference>
<feature type="compositionally biased region" description="Pro residues" evidence="4">
    <location>
        <begin position="311"/>
        <end position="321"/>
    </location>
</feature>
<dbReference type="Gene3D" id="1.10.510.10">
    <property type="entry name" value="Transferase(Phosphotransferase) domain 1"/>
    <property type="match status" value="2"/>
</dbReference>
<dbReference type="Pfam" id="PF00041">
    <property type="entry name" value="fn3"/>
    <property type="match status" value="1"/>
</dbReference>
<protein>
    <submittedName>
        <fullName evidence="8">Protein CBG12069</fullName>
    </submittedName>
</protein>
<feature type="domain" description="Protein kinase" evidence="5">
    <location>
        <begin position="1271"/>
        <end position="1521"/>
    </location>
</feature>
<dbReference type="GeneID" id="8588352"/>
<feature type="compositionally biased region" description="Basic and acidic residues" evidence="4">
    <location>
        <begin position="832"/>
        <end position="857"/>
    </location>
</feature>
<evidence type="ECO:0000256" key="4">
    <source>
        <dbReference type="SAM" id="MobiDB-lite"/>
    </source>
</evidence>
<dbReference type="HOGENOM" id="CLU_254624_0_0_1"/>
<evidence type="ECO:0000256" key="1">
    <source>
        <dbReference type="ARBA" id="ARBA00006692"/>
    </source>
</evidence>
<feature type="compositionally biased region" description="Polar residues" evidence="4">
    <location>
        <begin position="771"/>
        <end position="788"/>
    </location>
</feature>
<reference evidence="8 9" key="2">
    <citation type="journal article" date="2011" name="PLoS Genet.">
        <title>Caenorhabditis briggsae recombinant inbred line genotypes reveal inter-strain incompatibility and the evolution of recombination.</title>
        <authorList>
            <person name="Ross J.A."/>
            <person name="Koboldt D.C."/>
            <person name="Staisch J.E."/>
            <person name="Chamberlin H.M."/>
            <person name="Gupta B.P."/>
            <person name="Miller R.D."/>
            <person name="Baird S.E."/>
            <person name="Haag E.S."/>
        </authorList>
    </citation>
    <scope>NUCLEOTIDE SEQUENCE [LARGE SCALE GENOMIC DNA]</scope>
    <source>
        <strain evidence="8 9">AF16</strain>
    </source>
</reference>
<feature type="region of interest" description="Disordered" evidence="4">
    <location>
        <begin position="1232"/>
        <end position="1256"/>
    </location>
</feature>
<dbReference type="InterPro" id="IPR036179">
    <property type="entry name" value="Ig-like_dom_sf"/>
</dbReference>
<feature type="compositionally biased region" description="Basic and acidic residues" evidence="4">
    <location>
        <begin position="393"/>
        <end position="415"/>
    </location>
</feature>
<dbReference type="RefSeq" id="XP_045094749.1">
    <property type="nucleotide sequence ID" value="XM_045237648.1"/>
</dbReference>
<dbReference type="SMART" id="SM00409">
    <property type="entry name" value="IG"/>
    <property type="match status" value="1"/>
</dbReference>
<dbReference type="InterPro" id="IPR011009">
    <property type="entry name" value="Kinase-like_dom_sf"/>
</dbReference>
<dbReference type="InterPro" id="IPR036116">
    <property type="entry name" value="FN3_sf"/>
</dbReference>
<evidence type="ECO:0000313" key="9">
    <source>
        <dbReference type="Proteomes" id="UP000008549"/>
    </source>
</evidence>
<dbReference type="SMART" id="SM00220">
    <property type="entry name" value="S_TKc"/>
    <property type="match status" value="2"/>
</dbReference>
<evidence type="ECO:0000259" key="7">
    <source>
        <dbReference type="PROSITE" id="PS50853"/>
    </source>
</evidence>
<dbReference type="eggNOG" id="KOG0032">
    <property type="taxonomic scope" value="Eukaryota"/>
</dbReference>
<dbReference type="CDD" id="cd00063">
    <property type="entry name" value="FN3"/>
    <property type="match status" value="1"/>
</dbReference>
<feature type="region of interest" description="Disordered" evidence="4">
    <location>
        <begin position="1547"/>
        <end position="1567"/>
    </location>
</feature>
<dbReference type="SUPFAM" id="SSF56112">
    <property type="entry name" value="Protein kinase-like (PK-like)"/>
    <property type="match status" value="2"/>
</dbReference>
<dbReference type="InterPro" id="IPR003598">
    <property type="entry name" value="Ig_sub2"/>
</dbReference>
<dbReference type="SMART" id="SM00060">
    <property type="entry name" value="FN3"/>
    <property type="match status" value="1"/>
</dbReference>
<feature type="region of interest" description="Disordered" evidence="4">
    <location>
        <begin position="487"/>
        <end position="533"/>
    </location>
</feature>
<dbReference type="InterPro" id="IPR003961">
    <property type="entry name" value="FN3_dom"/>
</dbReference>
<keyword evidence="2" id="KW-0677">Repeat</keyword>
<evidence type="ECO:0000259" key="5">
    <source>
        <dbReference type="PROSITE" id="PS50011"/>
    </source>
</evidence>
<keyword evidence="9" id="KW-1185">Reference proteome</keyword>
<dbReference type="PROSITE" id="PS50853">
    <property type="entry name" value="FN3"/>
    <property type="match status" value="1"/>
</dbReference>
<dbReference type="PROSITE" id="PS50011">
    <property type="entry name" value="PROTEIN_KINASE_DOM"/>
    <property type="match status" value="2"/>
</dbReference>
<dbReference type="InParanoid" id="A8XEH4"/>
<dbReference type="GO" id="GO:0007165">
    <property type="term" value="P:signal transduction"/>
    <property type="evidence" value="ECO:0000318"/>
    <property type="project" value="GO_Central"/>
</dbReference>
<dbReference type="InterPro" id="IPR013098">
    <property type="entry name" value="Ig_I-set"/>
</dbReference>
<evidence type="ECO:0000256" key="2">
    <source>
        <dbReference type="ARBA" id="ARBA00022737"/>
    </source>
</evidence>
<dbReference type="FunFam" id="1.10.510.10:FF:000902">
    <property type="entry name" value="Muscle M-line assembly protein unc-89"/>
    <property type="match status" value="1"/>
</dbReference>
<dbReference type="GO" id="GO:0005524">
    <property type="term" value="F:ATP binding"/>
    <property type="evidence" value="ECO:0007669"/>
    <property type="project" value="InterPro"/>
</dbReference>
<dbReference type="FunFam" id="1.10.510.10:FF:000863">
    <property type="entry name" value="Muscle M-line assembly protein unc-89"/>
    <property type="match status" value="1"/>
</dbReference>
<dbReference type="Proteomes" id="UP000008549">
    <property type="component" value="Unassembled WGS sequence"/>
</dbReference>
<evidence type="ECO:0000256" key="3">
    <source>
        <dbReference type="ARBA" id="ARBA00023319"/>
    </source>
</evidence>
<reference evidence="8 9" key="1">
    <citation type="journal article" date="2003" name="PLoS Biol.">
        <title>The genome sequence of Caenorhabditis briggsae: a platform for comparative genomics.</title>
        <authorList>
            <person name="Stein L.D."/>
            <person name="Bao Z."/>
            <person name="Blasiar D."/>
            <person name="Blumenthal T."/>
            <person name="Brent M.R."/>
            <person name="Chen N."/>
            <person name="Chinwalla A."/>
            <person name="Clarke L."/>
            <person name="Clee C."/>
            <person name="Coghlan A."/>
            <person name="Coulson A."/>
            <person name="D'Eustachio P."/>
            <person name="Fitch D.H."/>
            <person name="Fulton L.A."/>
            <person name="Fulton R.E."/>
            <person name="Griffiths-Jones S."/>
            <person name="Harris T.W."/>
            <person name="Hillier L.W."/>
            <person name="Kamath R."/>
            <person name="Kuwabara P.E."/>
            <person name="Mardis E.R."/>
            <person name="Marra M.A."/>
            <person name="Miner T.L."/>
            <person name="Minx P."/>
            <person name="Mullikin J.C."/>
            <person name="Plumb R.W."/>
            <person name="Rogers J."/>
            <person name="Schein J.E."/>
            <person name="Sohrmann M."/>
            <person name="Spieth J."/>
            <person name="Stajich J.E."/>
            <person name="Wei C."/>
            <person name="Willey D."/>
            <person name="Wilson R.K."/>
            <person name="Durbin R."/>
            <person name="Waterston R.H."/>
        </authorList>
    </citation>
    <scope>NUCLEOTIDE SEQUENCE [LARGE SCALE GENOMIC DNA]</scope>
    <source>
        <strain evidence="8 9">AF16</strain>
    </source>
</reference>
<feature type="compositionally biased region" description="Basic and acidic residues" evidence="4">
    <location>
        <begin position="1557"/>
        <end position="1567"/>
    </location>
</feature>
<dbReference type="SUPFAM" id="SSF48726">
    <property type="entry name" value="Immunoglobulin"/>
    <property type="match status" value="1"/>
</dbReference>
<dbReference type="InterPro" id="IPR003599">
    <property type="entry name" value="Ig_sub"/>
</dbReference>
<dbReference type="KEGG" id="cbr:CBG_12069"/>
<dbReference type="GO" id="GO:0004687">
    <property type="term" value="F:myosin light chain kinase activity"/>
    <property type="evidence" value="ECO:0000318"/>
    <property type="project" value="GO_Central"/>
</dbReference>
<feature type="compositionally biased region" description="Acidic residues" evidence="4">
    <location>
        <begin position="821"/>
        <end position="831"/>
    </location>
</feature>
<feature type="compositionally biased region" description="Pro residues" evidence="4">
    <location>
        <begin position="510"/>
        <end position="525"/>
    </location>
</feature>
<dbReference type="GO" id="GO:0005737">
    <property type="term" value="C:cytoplasm"/>
    <property type="evidence" value="ECO:0000318"/>
    <property type="project" value="GO_Central"/>
</dbReference>
<comment type="similarity">
    <text evidence="1">Belongs to the protein kinase superfamily. CAMK Ser/Thr protein kinase family.</text>
</comment>
<proteinExistence type="inferred from homology"/>
<evidence type="ECO:0000313" key="8">
    <source>
        <dbReference type="EMBL" id="CAP31109.2"/>
    </source>
</evidence>
<gene>
    <name evidence="8" type="ORF">CBG12069</name>
    <name evidence="8" type="ORF">CBG_12069</name>
</gene>
<feature type="region of interest" description="Disordered" evidence="4">
    <location>
        <begin position="771"/>
        <end position="857"/>
    </location>
</feature>
<dbReference type="Pfam" id="PF00069">
    <property type="entry name" value="Pkinase"/>
    <property type="match status" value="2"/>
</dbReference>
<feature type="domain" description="Fibronectin type-III" evidence="7">
    <location>
        <begin position="1109"/>
        <end position="1207"/>
    </location>
</feature>
<feature type="region of interest" description="Disordered" evidence="4">
    <location>
        <begin position="391"/>
        <end position="443"/>
    </location>
</feature>
<dbReference type="CTD" id="8588352"/>
<dbReference type="InterPro" id="IPR007110">
    <property type="entry name" value="Ig-like_dom"/>
</dbReference>
<dbReference type="PANTHER" id="PTHR24347">
    <property type="entry name" value="SERINE/THREONINE-PROTEIN KINASE"/>
    <property type="match status" value="1"/>
</dbReference>
<sequence>MVRFTINGANSTIDGLSSLTHPGVSISEPKGVNRETCVRVFVRQLLLALKHMHDLRIAHLDLRPETILLQDDKLKLADFGQARRLLRGLITGEIKGSPEFVSPEIVRSYPLTLATDMWSTGVLTYVLLTGLSPFHGDNDNETLSNVDRCHFDSSPLGNFSYDAGDFVQKLLLEIPAHRLTVDEALDHPWLNDEKLKNEPLSADTLREFKYQHKWLERRVFVQQTPSEQILEAILGPATARAQQNAPVAPEGRRPAEIYDYLRIQPKKPPPVVEYVPKPRKEHPPFIDEFGQLIDGEAFDEGSGFEDHQRRPPPIPPQPQRPNQPSHDSRRFEQPGHPQRIPVENKYGRPIDPRYLNDPSHRPSSLDDAPFYVDEYGNPIHLDEFGRPMAPQTLEKRKLIPQDKGETPSRSKKEKTGTPVSTPILEPANNENQQQQQPQKVPIRMIRGERREIEEEIANRILSDISEEGSIAGSLASLEDFEIPKDFQVEASEPSTPTLTPEVTIRETIPKPTPSPSTPQKSPVPPQEGTVIPPKVTYPDTVLAGLPEADKKLVNRRSVLSCRKRIKSNLLDGKNGWDTGKKKERNEHCLTFFPTCVGGEIHYFYRFYYFLYFFGKLILEKKVQNRFCRTYHQTNCKVSLNFFHSQPKYLFSVLFLVLFSRYLCLKLFCYLLKPAEMNSLNELARPVSPSRPTTMHISPSLRTNGAIIAPGVKISCIDRKIEQKLQNTILEDAENDPSIPVGAPLFLEGLHGADLTVDTTSASGLIKVTSPAVTLSPNPKSPRRSTPGTKSPVMLSPRQEHSMEVLIATKRGKPGFLPPGELAEDIDDEDAFMDDRKKQVKPKDHDGEDDFKDEKDRLEKDKNRRAVNLDDLDKFRPGAFYKEDNDFGHPGYDIDDSPWDSHYQIGPDTYLMAARGAAFNSRVRNYREELFGVGAPTVKQGFLGVRNRDITVRERRRYTDILRESTQGLEPKSHEHSTALLQKAPSATAIERIKADIEKVTPSATKKNDDGTFAPIFTSRLRDVYLRKNQSAIFECSVASSPAPKVTWDFQGKILESNDRIQIEQANNIARLIISNVAPYDLGEYVCSATNEYGADKTSCRMISGETPSRPSRPEAELSSDTEIFLQWEAPEGPTYLEGITYRLEYRVAGPNDHGAPWITISEKIDDESVVVRHLSPFGIYQFRVTAQNGFGLGLPSLSSRIVQTHGKGAPKLQIDVLKSEIRLNVVSMPQKSANQLGGISEESEEDSEARTTNDDMKSNLQLQTSDPIGRFQIGGLKFKGRFSIIRDAVDSTTEGHAHCAVKIRHPSSDAISEYESLRDGQHENVQRLIAAYNFNNFLYLFSERLYEDVFSRFVFNDYYTEEQVAMTMRQVTSALHFLHFRGIAHLDVNPHNIMFQSKRSWIVKLIDFGRAQKVSSAVKPVDFDTKWASPEFHIPETPVTVQSDMWGMGVVTFCLLAGFHPFTSEYDREEEIKDNVINVKCDPNLIPVNASQECLSFATWALKKSPVRRMRTDEALSHKFLSSDPSMVRRRESIKYSASRLRKLAAMTRQHQSTRPISDELESKYGN</sequence>
<accession>A8XEH4</accession>
<dbReference type="InterPro" id="IPR013783">
    <property type="entry name" value="Ig-like_fold"/>
</dbReference>
<evidence type="ECO:0000259" key="6">
    <source>
        <dbReference type="PROSITE" id="PS50835"/>
    </source>
</evidence>
<dbReference type="Gene3D" id="2.60.40.10">
    <property type="entry name" value="Immunoglobulins"/>
    <property type="match status" value="2"/>
</dbReference>
<dbReference type="STRING" id="6238.A8XEH4"/>
<dbReference type="PROSITE" id="PS50835">
    <property type="entry name" value="IG_LIKE"/>
    <property type="match status" value="1"/>
</dbReference>
<feature type="domain" description="Protein kinase" evidence="5">
    <location>
        <begin position="1"/>
        <end position="190"/>
    </location>
</feature>
<dbReference type="CDD" id="cd14112">
    <property type="entry name" value="STKc_Unc-89_rpt2"/>
    <property type="match status" value="1"/>
</dbReference>
<feature type="domain" description="Ig-like" evidence="6">
    <location>
        <begin position="1014"/>
        <end position="1103"/>
    </location>
</feature>
<organism evidence="8 9">
    <name type="scientific">Caenorhabditis briggsae</name>
    <dbReference type="NCBI Taxonomy" id="6238"/>
    <lineage>
        <taxon>Eukaryota</taxon>
        <taxon>Metazoa</taxon>
        <taxon>Ecdysozoa</taxon>
        <taxon>Nematoda</taxon>
        <taxon>Chromadorea</taxon>
        <taxon>Rhabditida</taxon>
        <taxon>Rhabditina</taxon>
        <taxon>Rhabditomorpha</taxon>
        <taxon>Rhabditoidea</taxon>
        <taxon>Rhabditidae</taxon>
        <taxon>Peloderinae</taxon>
        <taxon>Caenorhabditis</taxon>
    </lineage>
</organism>
<dbReference type="SMART" id="SM00408">
    <property type="entry name" value="IGc2"/>
    <property type="match status" value="1"/>
</dbReference>
<feature type="compositionally biased region" description="Low complexity" evidence="4">
    <location>
        <begin position="432"/>
        <end position="443"/>
    </location>
</feature>
<feature type="region of interest" description="Disordered" evidence="4">
    <location>
        <begin position="297"/>
        <end position="369"/>
    </location>
</feature>